<dbReference type="AlphaFoldDB" id="A0A7W3QRJ2"/>
<dbReference type="InterPro" id="IPR003838">
    <property type="entry name" value="ABC3_permease_C"/>
</dbReference>
<dbReference type="PANTHER" id="PTHR30572:SF4">
    <property type="entry name" value="ABC TRANSPORTER PERMEASE YTRF"/>
    <property type="match status" value="1"/>
</dbReference>
<dbReference type="EMBL" id="JACJIA010000015">
    <property type="protein sequence ID" value="MBA8956413.1"/>
    <property type="molecule type" value="Genomic_DNA"/>
</dbReference>
<dbReference type="RefSeq" id="WP_220510352.1">
    <property type="nucleotide sequence ID" value="NZ_BAAALP010000048.1"/>
</dbReference>
<feature type="transmembrane region" description="Helical" evidence="7">
    <location>
        <begin position="110"/>
        <end position="141"/>
    </location>
</feature>
<keyword evidence="5 7" id="KW-0472">Membrane</keyword>
<feature type="transmembrane region" description="Helical" evidence="7">
    <location>
        <begin position="161"/>
        <end position="183"/>
    </location>
</feature>
<evidence type="ECO:0000313" key="9">
    <source>
        <dbReference type="EMBL" id="MBA8956413.1"/>
    </source>
</evidence>
<dbReference type="InterPro" id="IPR050250">
    <property type="entry name" value="Macrolide_Exporter_MacB"/>
</dbReference>
<feature type="transmembrane region" description="Helical" evidence="7">
    <location>
        <begin position="286"/>
        <end position="307"/>
    </location>
</feature>
<reference evidence="9 10" key="1">
    <citation type="submission" date="2020-08" db="EMBL/GenBank/DDBJ databases">
        <title>Genomic Encyclopedia of Type Strains, Phase IV (KMG-IV): sequencing the most valuable type-strain genomes for metagenomic binning, comparative biology and taxonomic classification.</title>
        <authorList>
            <person name="Goeker M."/>
        </authorList>
    </citation>
    <scope>NUCLEOTIDE SEQUENCE [LARGE SCALE GENOMIC DNA]</scope>
    <source>
        <strain evidence="9 10">DSM 44197</strain>
    </source>
</reference>
<feature type="transmembrane region" description="Helical" evidence="7">
    <location>
        <begin position="204"/>
        <end position="223"/>
    </location>
</feature>
<dbReference type="GO" id="GO:0022857">
    <property type="term" value="F:transmembrane transporter activity"/>
    <property type="evidence" value="ECO:0007669"/>
    <property type="project" value="TreeGrafter"/>
</dbReference>
<evidence type="ECO:0000259" key="8">
    <source>
        <dbReference type="Pfam" id="PF02687"/>
    </source>
</evidence>
<gene>
    <name evidence="9" type="ORF">HNR61_008095</name>
</gene>
<evidence type="ECO:0000256" key="1">
    <source>
        <dbReference type="ARBA" id="ARBA00004651"/>
    </source>
</evidence>
<evidence type="ECO:0000256" key="2">
    <source>
        <dbReference type="ARBA" id="ARBA00022475"/>
    </source>
</evidence>
<dbReference type="PANTHER" id="PTHR30572">
    <property type="entry name" value="MEMBRANE COMPONENT OF TRANSPORTER-RELATED"/>
    <property type="match status" value="1"/>
</dbReference>
<name>A0A7W3QRJ2_ACTNM</name>
<feature type="domain" description="ABC3 transporter permease C-terminal" evidence="8">
    <location>
        <begin position="518"/>
        <end position="634"/>
    </location>
</feature>
<evidence type="ECO:0000256" key="7">
    <source>
        <dbReference type="SAM" id="Phobius"/>
    </source>
</evidence>
<keyword evidence="2" id="KW-1003">Cell membrane</keyword>
<sequence length="642" mass="66507">MSWSTFRERWTLFAGALLTVAFGVALVQASVMVTLGTGRPRIPAGTPAAEAARIRDAYEGVASLLGMTVMLSCFLAVFIVGSTFAFTVAQRRADLALLRTLGGSRRQVMTLLLAEAVILGLLGSLGGIALGVPFMWIQIWLLTGTGFVPDAFAPVWDNRVLIASVSVGIGMALFGSLAAALRAARVRPLEALRDIGGAARVMTFGRWLWGGTMLLATGAMVSAQGSVDFLGALMIALGVSLCGSIGLSALSPLVVPLAGHLLRPLARFGPLAELAQANLRDGRRRAAATAAPMIALVALLVGLTAMLGTQANAAGADVRRDILGQLVVTSTGADAERIASVPGVEAASTAVTADIALTVTHQEAPDERYRMTYHSGIVAIDPDAYQRTHRRRPASGSLDALRGRAVVAGPGVAGTGVRRGGTAVARIGDRSVTLKVVARMPATMENNSDSFLVPRDLLPPAAVASARAETVVKVAPGTPVAAVADRLRAARVGKVETVDRWVAARVAEQQEQNDGVMIVLMGLAAVYAVVAVINAMVIAGTERRREFAVARLTGLSRRQVVRSALLESCGVTLIGISLGLLVATAALGGFLFGPSGAEILAVPWRLIAVLVAGAFAISALTSVLTTRAATRVPPVALAAARE</sequence>
<dbReference type="GO" id="GO:0005886">
    <property type="term" value="C:plasma membrane"/>
    <property type="evidence" value="ECO:0007669"/>
    <property type="project" value="UniProtKB-SubCell"/>
</dbReference>
<accession>A0A7W3QRJ2</accession>
<organism evidence="9 10">
    <name type="scientific">Actinomadura namibiensis</name>
    <dbReference type="NCBI Taxonomy" id="182080"/>
    <lineage>
        <taxon>Bacteria</taxon>
        <taxon>Bacillati</taxon>
        <taxon>Actinomycetota</taxon>
        <taxon>Actinomycetes</taxon>
        <taxon>Streptosporangiales</taxon>
        <taxon>Thermomonosporaceae</taxon>
        <taxon>Actinomadura</taxon>
    </lineage>
</organism>
<proteinExistence type="inferred from homology"/>
<feature type="transmembrane region" description="Helical" evidence="7">
    <location>
        <begin position="560"/>
        <end position="592"/>
    </location>
</feature>
<comment type="caution">
    <text evidence="9">The sequence shown here is derived from an EMBL/GenBank/DDBJ whole genome shotgun (WGS) entry which is preliminary data.</text>
</comment>
<evidence type="ECO:0000256" key="3">
    <source>
        <dbReference type="ARBA" id="ARBA00022692"/>
    </source>
</evidence>
<evidence type="ECO:0000256" key="4">
    <source>
        <dbReference type="ARBA" id="ARBA00022989"/>
    </source>
</evidence>
<feature type="transmembrane region" description="Helical" evidence="7">
    <location>
        <begin position="64"/>
        <end position="89"/>
    </location>
</feature>
<keyword evidence="10" id="KW-1185">Reference proteome</keyword>
<dbReference type="Pfam" id="PF02687">
    <property type="entry name" value="FtsX"/>
    <property type="match status" value="2"/>
</dbReference>
<evidence type="ECO:0000256" key="6">
    <source>
        <dbReference type="ARBA" id="ARBA00038076"/>
    </source>
</evidence>
<protein>
    <submittedName>
        <fullName evidence="9">Putative ABC transport system permease protein</fullName>
    </submittedName>
</protein>
<comment type="similarity">
    <text evidence="6">Belongs to the ABC-4 integral membrane protein family.</text>
</comment>
<feature type="domain" description="ABC3 transporter permease C-terminal" evidence="8">
    <location>
        <begin position="70"/>
        <end position="186"/>
    </location>
</feature>
<feature type="transmembrane region" description="Helical" evidence="7">
    <location>
        <begin position="604"/>
        <end position="624"/>
    </location>
</feature>
<evidence type="ECO:0000313" key="10">
    <source>
        <dbReference type="Proteomes" id="UP000572680"/>
    </source>
</evidence>
<feature type="transmembrane region" description="Helical" evidence="7">
    <location>
        <begin position="515"/>
        <end position="539"/>
    </location>
</feature>
<dbReference type="Proteomes" id="UP000572680">
    <property type="component" value="Unassembled WGS sequence"/>
</dbReference>
<comment type="subcellular location">
    <subcellularLocation>
        <location evidence="1">Cell membrane</location>
        <topology evidence="1">Multi-pass membrane protein</topology>
    </subcellularLocation>
</comment>
<evidence type="ECO:0000256" key="5">
    <source>
        <dbReference type="ARBA" id="ARBA00023136"/>
    </source>
</evidence>
<keyword evidence="4 7" id="KW-1133">Transmembrane helix</keyword>
<keyword evidence="3 7" id="KW-0812">Transmembrane</keyword>
<feature type="transmembrane region" description="Helical" evidence="7">
    <location>
        <begin position="229"/>
        <end position="255"/>
    </location>
</feature>